<evidence type="ECO:0000313" key="15">
    <source>
        <dbReference type="EMBL" id="HJA02643.1"/>
    </source>
</evidence>
<feature type="domain" description="Metallo-beta-lactamase" evidence="14">
    <location>
        <begin position="89"/>
        <end position="285"/>
    </location>
</feature>
<dbReference type="InterPro" id="IPR042173">
    <property type="entry name" value="RNase_J_2"/>
</dbReference>
<reference evidence="15" key="1">
    <citation type="journal article" date="2021" name="PeerJ">
        <title>Extensive microbial diversity within the chicken gut microbiome revealed by metagenomics and culture.</title>
        <authorList>
            <person name="Gilroy R."/>
            <person name="Ravi A."/>
            <person name="Getino M."/>
            <person name="Pursley I."/>
            <person name="Horton D.L."/>
            <person name="Alikhan N.F."/>
            <person name="Baker D."/>
            <person name="Gharbi K."/>
            <person name="Hall N."/>
            <person name="Watson M."/>
            <person name="Adriaenssens E.M."/>
            <person name="Foster-Nyarko E."/>
            <person name="Jarju S."/>
            <person name="Secka A."/>
            <person name="Antonio M."/>
            <person name="Oren A."/>
            <person name="Chaudhuri R.R."/>
            <person name="La Ragione R."/>
            <person name="Hildebrand F."/>
            <person name="Pallen M.J."/>
        </authorList>
    </citation>
    <scope>NUCLEOTIDE SEQUENCE</scope>
    <source>
        <strain evidence="15">CHK156-179</strain>
    </source>
</reference>
<feature type="binding site" evidence="12">
    <location>
        <position position="514"/>
    </location>
    <ligand>
        <name>Ca(2+)</name>
        <dbReference type="ChEBI" id="CHEBI:29108"/>
    </ligand>
</feature>
<dbReference type="InterPro" id="IPR055132">
    <property type="entry name" value="RNase_J_b_CASP"/>
</dbReference>
<dbReference type="Proteomes" id="UP000824221">
    <property type="component" value="Unassembled WGS sequence"/>
</dbReference>
<organism evidence="15 16">
    <name type="scientific">Candidatus Gallimonas gallistercoris</name>
    <dbReference type="NCBI Taxonomy" id="2838602"/>
    <lineage>
        <taxon>Bacteria</taxon>
        <taxon>Bacillati</taxon>
        <taxon>Bacillota</taxon>
        <taxon>Clostridia</taxon>
        <taxon>Candidatus Gallimonas</taxon>
    </lineage>
</organism>
<keyword evidence="6 12" id="KW-0862">Zinc</keyword>
<evidence type="ECO:0000256" key="4">
    <source>
        <dbReference type="ARBA" id="ARBA00022759"/>
    </source>
</evidence>
<dbReference type="PROSITE" id="PS01292">
    <property type="entry name" value="UPF0036"/>
    <property type="match status" value="1"/>
</dbReference>
<comment type="function">
    <text evidence="9">An RNase that has 5'-3' exonuclease and possibly endonuclease activity. Involved in maturation of rRNA and in some organisms also mRNA maturation and/or decay.</text>
</comment>
<dbReference type="GO" id="GO:0004521">
    <property type="term" value="F:RNA endonuclease activity"/>
    <property type="evidence" value="ECO:0007669"/>
    <property type="project" value="UniProtKB-UniRule"/>
</dbReference>
<dbReference type="GO" id="GO:0006364">
    <property type="term" value="P:rRNA processing"/>
    <property type="evidence" value="ECO:0007669"/>
    <property type="project" value="UniProtKB-UniRule"/>
</dbReference>
<dbReference type="PANTHER" id="PTHR43694">
    <property type="entry name" value="RIBONUCLEASE J"/>
    <property type="match status" value="1"/>
</dbReference>
<dbReference type="InterPro" id="IPR001279">
    <property type="entry name" value="Metallo-B-lactamas"/>
</dbReference>
<keyword evidence="8 9" id="KW-0694">RNA-binding</keyword>
<dbReference type="CDD" id="cd07714">
    <property type="entry name" value="RNaseJ_MBL-fold"/>
    <property type="match status" value="1"/>
</dbReference>
<dbReference type="SUPFAM" id="SSF56281">
    <property type="entry name" value="Metallo-hydrolase/oxidoreductase"/>
    <property type="match status" value="1"/>
</dbReference>
<dbReference type="GO" id="GO:0005737">
    <property type="term" value="C:cytoplasm"/>
    <property type="evidence" value="ECO:0007669"/>
    <property type="project" value="UniProtKB-SubCell"/>
</dbReference>
<evidence type="ECO:0000313" key="16">
    <source>
        <dbReference type="Proteomes" id="UP000824221"/>
    </source>
</evidence>
<feature type="binding site" evidence="12">
    <location>
        <position position="144"/>
    </location>
    <ligand>
        <name>Zn(2+)</name>
        <dbReference type="ChEBI" id="CHEBI:29105"/>
        <label>1</label>
        <note>catalytic</note>
    </ligand>
</feature>
<keyword evidence="3 12" id="KW-0479">Metal-binding</keyword>
<feature type="binding site" evidence="9 11">
    <location>
        <begin position="435"/>
        <end position="439"/>
    </location>
    <ligand>
        <name>substrate</name>
    </ligand>
</feature>
<dbReference type="Gene3D" id="3.10.20.580">
    <property type="match status" value="1"/>
</dbReference>
<dbReference type="NCBIfam" id="TIGR00649">
    <property type="entry name" value="MG423"/>
    <property type="match status" value="1"/>
</dbReference>
<evidence type="ECO:0000256" key="3">
    <source>
        <dbReference type="ARBA" id="ARBA00022723"/>
    </source>
</evidence>
<dbReference type="PIRSF" id="PIRSF004803">
    <property type="entry name" value="RnjA"/>
    <property type="match status" value="1"/>
</dbReference>
<dbReference type="Pfam" id="PF17770">
    <property type="entry name" value="RNase_J_C"/>
    <property type="match status" value="1"/>
</dbReference>
<evidence type="ECO:0000256" key="6">
    <source>
        <dbReference type="ARBA" id="ARBA00022833"/>
    </source>
</evidence>
<keyword evidence="1 9" id="KW-0963">Cytoplasm</keyword>
<dbReference type="AlphaFoldDB" id="A0A9D2KGX5"/>
<feature type="compositionally biased region" description="Basic and acidic residues" evidence="13">
    <location>
        <begin position="57"/>
        <end position="69"/>
    </location>
</feature>
<feature type="binding site" evidence="12">
    <location>
        <position position="142"/>
    </location>
    <ligand>
        <name>Zn(2+)</name>
        <dbReference type="ChEBI" id="CHEBI:29105"/>
        <label>1</label>
        <note>catalytic</note>
    </ligand>
</feature>
<feature type="binding site" evidence="12">
    <location>
        <position position="147"/>
    </location>
    <ligand>
        <name>Zn(2+)</name>
        <dbReference type="ChEBI" id="CHEBI:29105"/>
        <label>1</label>
        <note>catalytic</note>
    </ligand>
</feature>
<keyword evidence="2 9" id="KW-0540">Nuclease</keyword>
<evidence type="ECO:0000256" key="12">
    <source>
        <dbReference type="PIRSR" id="PIRSR004803-3"/>
    </source>
</evidence>
<dbReference type="SMART" id="SM00849">
    <property type="entry name" value="Lactamase_B"/>
    <property type="match status" value="1"/>
</dbReference>
<dbReference type="Pfam" id="PF00753">
    <property type="entry name" value="Lactamase_B"/>
    <property type="match status" value="1"/>
</dbReference>
<evidence type="ECO:0000256" key="5">
    <source>
        <dbReference type="ARBA" id="ARBA00022801"/>
    </source>
</evidence>
<dbReference type="EC" id="3.1.-.-" evidence="9"/>
<comment type="similarity">
    <text evidence="9">Belongs to the metallo-beta-lactamase superfamily. RNA-metabolizing metallo-beta-lactamase-like family. Bacterial RNase J subfamily.</text>
</comment>
<evidence type="ECO:0000256" key="13">
    <source>
        <dbReference type="SAM" id="MobiDB-lite"/>
    </source>
</evidence>
<dbReference type="Pfam" id="PF07521">
    <property type="entry name" value="RMMBL"/>
    <property type="match status" value="1"/>
</dbReference>
<gene>
    <name evidence="9" type="primary">rnj</name>
    <name evidence="15" type="ORF">H9797_04600</name>
</gene>
<feature type="binding site" evidence="12">
    <location>
        <position position="117"/>
    </location>
    <ligand>
        <name>Ca(2+)</name>
        <dbReference type="ChEBI" id="CHEBI:29108"/>
    </ligand>
</feature>
<dbReference type="EMBL" id="DXAJ01000070">
    <property type="protein sequence ID" value="HJA02643.1"/>
    <property type="molecule type" value="Genomic_DNA"/>
</dbReference>
<dbReference type="GO" id="GO:0008270">
    <property type="term" value="F:zinc ion binding"/>
    <property type="evidence" value="ECO:0007669"/>
    <property type="project" value="InterPro"/>
</dbReference>
<comment type="cofactor">
    <cofactor evidence="12">
        <name>Zn(2+)</name>
        <dbReference type="ChEBI" id="CHEBI:29105"/>
    </cofactor>
    <text evidence="12">Binds 2 Zn(2+) ions per subunit. It is not clear if Zn(2+) or Mg(2+) is physiologically important.</text>
</comment>
<evidence type="ECO:0000256" key="2">
    <source>
        <dbReference type="ARBA" id="ARBA00022722"/>
    </source>
</evidence>
<proteinExistence type="inferred from homology"/>
<dbReference type="InterPro" id="IPR004613">
    <property type="entry name" value="RNase_J"/>
</dbReference>
<evidence type="ECO:0000256" key="11">
    <source>
        <dbReference type="PIRSR" id="PIRSR004803-2"/>
    </source>
</evidence>
<keyword evidence="7 9" id="KW-0269">Exonuclease</keyword>
<dbReference type="GO" id="GO:0003723">
    <property type="term" value="F:RNA binding"/>
    <property type="evidence" value="ECO:0007669"/>
    <property type="project" value="UniProtKB-UniRule"/>
</dbReference>
<reference evidence="15" key="2">
    <citation type="submission" date="2021-04" db="EMBL/GenBank/DDBJ databases">
        <authorList>
            <person name="Gilroy R."/>
        </authorList>
    </citation>
    <scope>NUCLEOTIDE SEQUENCE</scope>
    <source>
        <strain evidence="15">CHK156-179</strain>
    </source>
</reference>
<name>A0A9D2KGX5_9FIRM</name>
<keyword evidence="4 9" id="KW-0255">Endonuclease</keyword>
<protein>
    <recommendedName>
        <fullName evidence="9">Ribonuclease J</fullName>
        <shortName evidence="9">RNase J</shortName>
        <ecNumber evidence="9">3.1.-.-</ecNumber>
    </recommendedName>
</protein>
<dbReference type="Gene3D" id="3.40.50.10710">
    <property type="entry name" value="Metallo-hydrolase/oxidoreductase"/>
    <property type="match status" value="1"/>
</dbReference>
<feature type="binding site" evidence="11">
    <location>
        <begin position="303"/>
        <end position="305"/>
    </location>
    <ligand>
        <name>substrate</name>
    </ligand>
</feature>
<feature type="active site" description="Proton acceptor" evidence="10">
    <location>
        <position position="439"/>
    </location>
</feature>
<feature type="binding site" evidence="12">
    <location>
        <position position="119"/>
    </location>
    <ligand>
        <name>Ca(2+)</name>
        <dbReference type="ChEBI" id="CHEBI:29108"/>
    </ligand>
</feature>
<evidence type="ECO:0000256" key="8">
    <source>
        <dbReference type="ARBA" id="ARBA00022884"/>
    </source>
</evidence>
<dbReference type="InterPro" id="IPR041636">
    <property type="entry name" value="RNase_J_C"/>
</dbReference>
<keyword evidence="5 9" id="KW-0378">Hydrolase</keyword>
<dbReference type="InterPro" id="IPR001587">
    <property type="entry name" value="RNase_J_CS"/>
</dbReference>
<dbReference type="InterPro" id="IPR011108">
    <property type="entry name" value="RMMBL"/>
</dbReference>
<dbReference type="Pfam" id="PF22505">
    <property type="entry name" value="RNase_J_b_CASP"/>
    <property type="match status" value="1"/>
</dbReference>
<feature type="compositionally biased region" description="Basic residues" evidence="13">
    <location>
        <begin position="7"/>
        <end position="18"/>
    </location>
</feature>
<sequence length="622" mass="68786">MEEAGLKPKRRSRAKGKGTKLPENKEEGKQPAKEQKPAQQPKKRGEKAQAVPAPKQNAKERAPQKEKGQRGRKKRPIKVLFFGGVGEIGKNMTAIEYGNDIIVIDAGIIFPTEEMPGIDLVFPDITYLVQNKNKIRGVFLTHGHEDHIGGVPYLMKELDPSTPVYGSKLTLALVDNKLREHRLNNVIEQTVAPHDRIKAGCFTVNFVNVNHSIAGAMALAVETPYGIIFHSGDFKIDLTPVAGKPIDLAEIAEYGKKGVLLYLGESTNIERHGYTMSEKVVGTTLEHLFAENADRRIIIATFASNVHRLQQIIDIAVKFRRKVAFSGRSMFNVVEAALKIGEMTIPEGVIVDVEKTKNYFDREIVIISTGSQGEPMSALTRMAAGEFNKVTIGSNDTIIISASPIPGNERMIYSVINNLYKKGAKVVYESLEKIHVSGHACQEEHKILHTLLNPKFFIPVHGEYRHLKRHALLAEELGMNSSRIFIPDIGNCVEVTDDSLRQGESFPAGARLIDGEGFEDYGKSEVLKDRLRMSEEGLVVVSVVLSNGVVLGDADVECRGIVFQDEQNAMRELKNIVEKTLDSVNAQTAPSDIAAALKRAVKNHLFKKTKQSPMILPIVQEL</sequence>
<feature type="compositionally biased region" description="Basic and acidic residues" evidence="13">
    <location>
        <begin position="20"/>
        <end position="36"/>
    </location>
</feature>
<feature type="active site" description="Proton donor" evidence="10">
    <location>
        <position position="265"/>
    </location>
</feature>
<feature type="binding site" evidence="12">
    <location>
        <position position="211"/>
    </location>
    <ligand>
        <name>Zn(2+)</name>
        <dbReference type="ChEBI" id="CHEBI:29105"/>
        <label>1</label>
        <note>catalytic</note>
    </ligand>
</feature>
<evidence type="ECO:0000259" key="14">
    <source>
        <dbReference type="SMART" id="SM00849"/>
    </source>
</evidence>
<feature type="region of interest" description="Disordered" evidence="13">
    <location>
        <begin position="1"/>
        <end position="73"/>
    </location>
</feature>
<feature type="binding site" evidence="12">
    <location>
        <position position="461"/>
    </location>
    <ligand>
        <name>Zn(2+)</name>
        <dbReference type="ChEBI" id="CHEBI:29105"/>
        <label>1</label>
        <note>catalytic</note>
    </ligand>
</feature>
<comment type="subcellular location">
    <subcellularLocation>
        <location evidence="9">Cytoplasm</location>
    </subcellularLocation>
</comment>
<dbReference type="PANTHER" id="PTHR43694:SF1">
    <property type="entry name" value="RIBONUCLEASE J"/>
    <property type="match status" value="1"/>
</dbReference>
<dbReference type="Gene3D" id="3.60.15.10">
    <property type="entry name" value="Ribonuclease Z/Hydroxyacylglutathione hydrolase-like"/>
    <property type="match status" value="1"/>
</dbReference>
<evidence type="ECO:0000256" key="1">
    <source>
        <dbReference type="ARBA" id="ARBA00022490"/>
    </source>
</evidence>
<keyword evidence="12" id="KW-0106">Calcium</keyword>
<comment type="subunit">
    <text evidence="9">Homodimer, may be a subunit of the RNA degradosome.</text>
</comment>
<keyword evidence="9" id="KW-0698">rRNA processing</keyword>
<feature type="binding site" evidence="12">
    <location>
        <position position="146"/>
    </location>
    <ligand>
        <name>Zn(2+)</name>
        <dbReference type="ChEBI" id="CHEBI:29105"/>
        <label>1</label>
        <note>catalytic</note>
    </ligand>
</feature>
<evidence type="ECO:0000256" key="10">
    <source>
        <dbReference type="PIRSR" id="PIRSR004803-1"/>
    </source>
</evidence>
<comment type="caution">
    <text evidence="15">The sequence shown here is derived from an EMBL/GenBank/DDBJ whole genome shotgun (WGS) entry which is preliminary data.</text>
</comment>
<feature type="binding site" evidence="12">
    <location>
        <position position="233"/>
    </location>
    <ligand>
        <name>Zn(2+)</name>
        <dbReference type="ChEBI" id="CHEBI:29105"/>
        <label>1</label>
        <note>catalytic</note>
    </ligand>
</feature>
<comment type="cofactor">
    <cofactor evidence="12">
        <name>Ca(2+)</name>
        <dbReference type="ChEBI" id="CHEBI:29108"/>
    </cofactor>
    <text evidence="12">Binds 1 Ca(2+) cation per subunit. Seen in 1 crystal structure, it is not clear if it is physiologically important.</text>
</comment>
<accession>A0A9D2KGX5</accession>
<dbReference type="HAMAP" id="MF_01491">
    <property type="entry name" value="RNase_J_bact"/>
    <property type="match status" value="1"/>
</dbReference>
<evidence type="ECO:0000256" key="7">
    <source>
        <dbReference type="ARBA" id="ARBA00022839"/>
    </source>
</evidence>
<dbReference type="InterPro" id="IPR036866">
    <property type="entry name" value="RibonucZ/Hydroxyglut_hydro"/>
</dbReference>
<dbReference type="GO" id="GO:0004534">
    <property type="term" value="F:5'-3' RNA exonuclease activity"/>
    <property type="evidence" value="ECO:0007669"/>
    <property type="project" value="UniProtKB-UniRule"/>
</dbReference>
<dbReference type="InterPro" id="IPR030854">
    <property type="entry name" value="RNase_J_bac"/>
</dbReference>
<evidence type="ECO:0000256" key="9">
    <source>
        <dbReference type="HAMAP-Rule" id="MF_01491"/>
    </source>
</evidence>